<organism evidence="1 2">
    <name type="scientific">Fusarium gaditjirri</name>
    <dbReference type="NCBI Taxonomy" id="282569"/>
    <lineage>
        <taxon>Eukaryota</taxon>
        <taxon>Fungi</taxon>
        <taxon>Dikarya</taxon>
        <taxon>Ascomycota</taxon>
        <taxon>Pezizomycotina</taxon>
        <taxon>Sordariomycetes</taxon>
        <taxon>Hypocreomycetidae</taxon>
        <taxon>Hypocreales</taxon>
        <taxon>Nectriaceae</taxon>
        <taxon>Fusarium</taxon>
        <taxon>Fusarium nisikadoi species complex</taxon>
    </lineage>
</organism>
<dbReference type="Proteomes" id="UP000604273">
    <property type="component" value="Unassembled WGS sequence"/>
</dbReference>
<sequence>MVYGASELQGYRDTLYQFGYGIQLHKCAYYDFPWGVEDESHEVKEVWKDESKCEDCAEFIATLFPTSLEVLLLEISIEITSIGMEEDILIRMILLTKLPSLKAIFIEIPDDDDNIYPFTRLHEVGCGNDIDIWVKTKPEVLRYQIQLPMAP</sequence>
<accession>A0A8H4ST06</accession>
<keyword evidence="2" id="KW-1185">Reference proteome</keyword>
<evidence type="ECO:0000313" key="2">
    <source>
        <dbReference type="Proteomes" id="UP000604273"/>
    </source>
</evidence>
<comment type="caution">
    <text evidence="1">The sequence shown here is derived from an EMBL/GenBank/DDBJ whole genome shotgun (WGS) entry which is preliminary data.</text>
</comment>
<name>A0A8H4ST06_9HYPO</name>
<reference evidence="1" key="2">
    <citation type="submission" date="2020-05" db="EMBL/GenBank/DDBJ databases">
        <authorList>
            <person name="Kim H.-S."/>
            <person name="Proctor R.H."/>
            <person name="Brown D.W."/>
        </authorList>
    </citation>
    <scope>NUCLEOTIDE SEQUENCE</scope>
    <source>
        <strain evidence="1">NRRL 45417</strain>
    </source>
</reference>
<gene>
    <name evidence="1" type="ORF">FGADI_12122</name>
</gene>
<dbReference type="AlphaFoldDB" id="A0A8H4ST06"/>
<protein>
    <submittedName>
        <fullName evidence="1">Uncharacterized protein</fullName>
    </submittedName>
</protein>
<dbReference type="OrthoDB" id="3644718at2759"/>
<dbReference type="EMBL" id="JABFAI010000377">
    <property type="protein sequence ID" value="KAF4945223.1"/>
    <property type="molecule type" value="Genomic_DNA"/>
</dbReference>
<evidence type="ECO:0000313" key="1">
    <source>
        <dbReference type="EMBL" id="KAF4945223.1"/>
    </source>
</evidence>
<proteinExistence type="predicted"/>
<reference evidence="1" key="1">
    <citation type="journal article" date="2020" name="BMC Genomics">
        <title>Correction to: Identification and distribution of gene clusters required for synthesis of sphingolipid metabolism inhibitors in diverse species of the filamentous fungus Fusarium.</title>
        <authorList>
            <person name="Kim H.S."/>
            <person name="Lohmar J.M."/>
            <person name="Busman M."/>
            <person name="Brown D.W."/>
            <person name="Naumann T.A."/>
            <person name="Divon H.H."/>
            <person name="Lysoe E."/>
            <person name="Uhlig S."/>
            <person name="Proctor R.H."/>
        </authorList>
    </citation>
    <scope>NUCLEOTIDE SEQUENCE</scope>
    <source>
        <strain evidence="1">NRRL 45417</strain>
    </source>
</reference>